<evidence type="ECO:0000256" key="8">
    <source>
        <dbReference type="PROSITE-ProRule" id="PRU00176"/>
    </source>
</evidence>
<evidence type="ECO:0000256" key="7">
    <source>
        <dbReference type="ARBA" id="ARBA00023242"/>
    </source>
</evidence>
<comment type="subcellular location">
    <subcellularLocation>
        <location evidence="1">Nucleus</location>
    </subcellularLocation>
</comment>
<dbReference type="FunFam" id="3.30.70.330:FF:002271">
    <property type="match status" value="1"/>
</dbReference>
<dbReference type="CDD" id="cd12322">
    <property type="entry name" value="RRM2_TDP43"/>
    <property type="match status" value="1"/>
</dbReference>
<dbReference type="EMBL" id="DS469539">
    <property type="protein sequence ID" value="EDO44940.1"/>
    <property type="molecule type" value="Genomic_DNA"/>
</dbReference>
<reference evidence="10 11" key="1">
    <citation type="journal article" date="2007" name="Science">
        <title>Sea anemone genome reveals ancestral eumetazoan gene repertoire and genomic organization.</title>
        <authorList>
            <person name="Putnam N.H."/>
            <person name="Srivastava M."/>
            <person name="Hellsten U."/>
            <person name="Dirks B."/>
            <person name="Chapman J."/>
            <person name="Salamov A."/>
            <person name="Terry A."/>
            <person name="Shapiro H."/>
            <person name="Lindquist E."/>
            <person name="Kapitonov V.V."/>
            <person name="Jurka J."/>
            <person name="Genikhovich G."/>
            <person name="Grigoriev I.V."/>
            <person name="Lucas S.M."/>
            <person name="Steele R.E."/>
            <person name="Finnerty J.R."/>
            <person name="Technau U."/>
            <person name="Martindale M.Q."/>
            <person name="Rokhsar D.S."/>
        </authorList>
    </citation>
    <scope>NUCLEOTIDE SEQUENCE [LARGE SCALE GENOMIC DNA]</scope>
    <source>
        <strain evidence="11">CH2 X CH6</strain>
    </source>
</reference>
<dbReference type="PhylomeDB" id="A7RU25"/>
<dbReference type="Proteomes" id="UP000001593">
    <property type="component" value="Unassembled WGS sequence"/>
</dbReference>
<dbReference type="AlphaFoldDB" id="A7RU25"/>
<keyword evidence="3" id="KW-0677">Repeat</keyword>
<dbReference type="InterPro" id="IPR012677">
    <property type="entry name" value="Nucleotide-bd_a/b_plait_sf"/>
</dbReference>
<dbReference type="PANTHER" id="PTHR48033:SF9">
    <property type="entry name" value="TAR DNA-BINDING PROTEIN 43"/>
    <property type="match status" value="1"/>
</dbReference>
<proteinExistence type="predicted"/>
<dbReference type="Pfam" id="PF00076">
    <property type="entry name" value="RRM_1"/>
    <property type="match status" value="2"/>
</dbReference>
<dbReference type="PROSITE" id="PS50102">
    <property type="entry name" value="RRM"/>
    <property type="match status" value="2"/>
</dbReference>
<dbReference type="InterPro" id="IPR035979">
    <property type="entry name" value="RBD_domain_sf"/>
</dbReference>
<dbReference type="HOGENOM" id="CLU_012062_6_0_1"/>
<evidence type="ECO:0000256" key="4">
    <source>
        <dbReference type="ARBA" id="ARBA00023015"/>
    </source>
</evidence>
<keyword evidence="6" id="KW-0508">mRNA splicing</keyword>
<gene>
    <name evidence="10" type="ORF">NEMVEDRAFT_v1g240700</name>
</gene>
<dbReference type="Pfam" id="PF18694">
    <property type="entry name" value="TDP-43_N"/>
    <property type="match status" value="1"/>
</dbReference>
<dbReference type="InParanoid" id="A7RU25"/>
<evidence type="ECO:0000259" key="9">
    <source>
        <dbReference type="PROSITE" id="PS50102"/>
    </source>
</evidence>
<evidence type="ECO:0000313" key="11">
    <source>
        <dbReference type="Proteomes" id="UP000001593"/>
    </source>
</evidence>
<evidence type="ECO:0000313" key="10">
    <source>
        <dbReference type="EMBL" id="EDO44940.1"/>
    </source>
</evidence>
<dbReference type="SMART" id="SM00360">
    <property type="entry name" value="RRM"/>
    <property type="match status" value="2"/>
</dbReference>
<name>A7RU25_NEMVE</name>
<dbReference type="GO" id="GO:0003723">
    <property type="term" value="F:RNA binding"/>
    <property type="evidence" value="ECO:0000318"/>
    <property type="project" value="GO_Central"/>
</dbReference>
<dbReference type="Gene3D" id="3.30.70.330">
    <property type="match status" value="2"/>
</dbReference>
<evidence type="ECO:0000256" key="3">
    <source>
        <dbReference type="ARBA" id="ARBA00022737"/>
    </source>
</evidence>
<dbReference type="GO" id="GO:0005654">
    <property type="term" value="C:nucleoplasm"/>
    <property type="evidence" value="ECO:0000318"/>
    <property type="project" value="GO_Central"/>
</dbReference>
<dbReference type="CDD" id="cd12321">
    <property type="entry name" value="RRM1_TDP43"/>
    <property type="match status" value="1"/>
</dbReference>
<dbReference type="InterPro" id="IPR041105">
    <property type="entry name" value="TDP-43_N"/>
</dbReference>
<dbReference type="PANTHER" id="PTHR48033">
    <property type="entry name" value="RNA-BINDING (RRM/RBD/RNP MOTIFS) FAMILY PROTEIN"/>
    <property type="match status" value="1"/>
</dbReference>
<dbReference type="SUPFAM" id="SSF54928">
    <property type="entry name" value="RNA-binding domain, RBD"/>
    <property type="match status" value="2"/>
</dbReference>
<dbReference type="GO" id="GO:0000785">
    <property type="term" value="C:chromatin"/>
    <property type="evidence" value="ECO:0000318"/>
    <property type="project" value="GO_Central"/>
</dbReference>
<dbReference type="eggNOG" id="ENOG502QPQ8">
    <property type="taxonomic scope" value="Eukaryota"/>
</dbReference>
<keyword evidence="4" id="KW-0805">Transcription regulation</keyword>
<keyword evidence="7" id="KW-0539">Nucleus</keyword>
<keyword evidence="11" id="KW-1185">Reference proteome</keyword>
<protein>
    <recommendedName>
        <fullName evidence="9">RRM domain-containing protein</fullName>
    </recommendedName>
</protein>
<keyword evidence="8" id="KW-0694">RNA-binding</keyword>
<dbReference type="FunCoup" id="A7RU25">
    <property type="interactions" value="1069"/>
</dbReference>
<accession>A7RU25</accession>
<dbReference type="CDD" id="cd19609">
    <property type="entry name" value="NTD_TDP-43"/>
    <property type="match status" value="1"/>
</dbReference>
<evidence type="ECO:0000256" key="2">
    <source>
        <dbReference type="ARBA" id="ARBA00022664"/>
    </source>
</evidence>
<feature type="domain" description="RRM" evidence="9">
    <location>
        <begin position="199"/>
        <end position="270"/>
    </location>
</feature>
<evidence type="ECO:0000256" key="6">
    <source>
        <dbReference type="ARBA" id="ARBA00023187"/>
    </source>
</evidence>
<dbReference type="GO" id="GO:0008380">
    <property type="term" value="P:RNA splicing"/>
    <property type="evidence" value="ECO:0007669"/>
    <property type="project" value="UniProtKB-KW"/>
</dbReference>
<dbReference type="GO" id="GO:0010468">
    <property type="term" value="P:regulation of gene expression"/>
    <property type="evidence" value="ECO:0000318"/>
    <property type="project" value="GO_Central"/>
</dbReference>
<evidence type="ECO:0000256" key="5">
    <source>
        <dbReference type="ARBA" id="ARBA00023163"/>
    </source>
</evidence>
<keyword evidence="5" id="KW-0804">Transcription</keyword>
<dbReference type="GO" id="GO:0006397">
    <property type="term" value="P:mRNA processing"/>
    <property type="evidence" value="ECO:0007669"/>
    <property type="project" value="UniProtKB-KW"/>
</dbReference>
<organism evidence="10 11">
    <name type="scientific">Nematostella vectensis</name>
    <name type="common">Starlet sea anemone</name>
    <dbReference type="NCBI Taxonomy" id="45351"/>
    <lineage>
        <taxon>Eukaryota</taxon>
        <taxon>Metazoa</taxon>
        <taxon>Cnidaria</taxon>
        <taxon>Anthozoa</taxon>
        <taxon>Hexacorallia</taxon>
        <taxon>Actiniaria</taxon>
        <taxon>Edwardsiidae</taxon>
        <taxon>Nematostella</taxon>
    </lineage>
</organism>
<dbReference type="STRING" id="45351.A7RU25"/>
<evidence type="ECO:0000256" key="1">
    <source>
        <dbReference type="ARBA" id="ARBA00004123"/>
    </source>
</evidence>
<keyword evidence="2" id="KW-0507">mRNA processing</keyword>
<dbReference type="InterPro" id="IPR000504">
    <property type="entry name" value="RRM_dom"/>
</dbReference>
<dbReference type="OMA" id="WGSASNP"/>
<sequence>MTQIYVRVVDDETCPDQAIEIEAEEDGTLLLSNVNGQFPGACGLRYRNPETQAFRGVRLVEDVLYPPFEDGWGDTLFLVVPSKAADSASKRKIEESPIGKEPETKITKVEGVDVGDLIVLGLPYATTESEMKEYFTRFGEIDFCEVKLDPNTRRSRGFGFVRFKKDEDAKNVLSTSHRIQGRLCEVRLPRPKEELNVPKKLFVGRLPESTTEKTLMEYFAQFGEVTDVYIPKPFRHFGFVTFASGELAKKVLSQNHRISGSLLNITFAEPKSTAKGMGSGYAWGGIIVQNH</sequence>
<feature type="domain" description="RRM" evidence="9">
    <location>
        <begin position="115"/>
        <end position="191"/>
    </location>
</feature>